<sequence>MAGETTADASGRLSRGQDAAILLGVLALFAANLAVELHVPLKDDVAWLLHVASNWIDGHRLYVSLIELNPPPIIWLSALPVLLGRLFDISALQVMPVFTGLLMLGSAWWTAGLVVRRGLFAGRAAVFAAIAILLLFVPAGEFGQREQIIIAAALPYLALRLRPLRDGRVPAAEAAAAGALVALCCALKPWYAPAFLLVEAVMAMRGAGLQRAAILGAVAAAAVIGAAAVLAHPEYVTVILPLAMALYISPLELSRMLPAGALLLLTGQAAAACLWWLRRPGRDDGDAILILLLFAFGATLAYFEQGKGWFYHRIPATVATIGALLLWSALSRPLVRQWAQVAAIVLLLAFAGQAGKRFLPRIVMAADFSTGVEEELSELLHREGARSYLAFSSKLALGFPVVDMAGATWASRFPSMWAVQGELLAEAEAGGAMPRPVQARRWIIEDFLGACPDIVVVDRSEEEDFPAALGAVDPDFAHAWAGYAPIDTFGMLQAYRRMPGAAPCGPRPRSS</sequence>
<evidence type="ECO:0008006" key="4">
    <source>
        <dbReference type="Google" id="ProtNLM"/>
    </source>
</evidence>
<dbReference type="Proteomes" id="UP001196870">
    <property type="component" value="Unassembled WGS sequence"/>
</dbReference>
<feature type="transmembrane region" description="Helical" evidence="1">
    <location>
        <begin position="310"/>
        <end position="329"/>
    </location>
</feature>
<evidence type="ECO:0000256" key="1">
    <source>
        <dbReference type="SAM" id="Phobius"/>
    </source>
</evidence>
<comment type="caution">
    <text evidence="2">The sequence shown here is derived from an EMBL/GenBank/DDBJ whole genome shotgun (WGS) entry which is preliminary data.</text>
</comment>
<feature type="transmembrane region" description="Helical" evidence="1">
    <location>
        <begin position="260"/>
        <end position="278"/>
    </location>
</feature>
<reference evidence="3" key="1">
    <citation type="journal article" date="2021" name="Syst. Appl. Microbiol.">
        <title>Roseomonas hellenica sp. nov., isolated from roots of wild-growing Alkanna tinctoria.</title>
        <authorList>
            <person name="Rat A."/>
            <person name="Naranjo H.D."/>
            <person name="Lebbe L."/>
            <person name="Cnockaert M."/>
            <person name="Krigas N."/>
            <person name="Grigoriadou K."/>
            <person name="Maloupa E."/>
            <person name="Willems A."/>
        </authorList>
    </citation>
    <scope>NUCLEOTIDE SEQUENCE [LARGE SCALE GENOMIC DNA]</scope>
    <source>
        <strain evidence="3">LMG 31523</strain>
    </source>
</reference>
<dbReference type="EMBL" id="JAAGBB010000097">
    <property type="protein sequence ID" value="MBR0669308.1"/>
    <property type="molecule type" value="Genomic_DNA"/>
</dbReference>
<proteinExistence type="predicted"/>
<feature type="transmembrane region" description="Helical" evidence="1">
    <location>
        <begin position="284"/>
        <end position="303"/>
    </location>
</feature>
<keyword evidence="3" id="KW-1185">Reference proteome</keyword>
<keyword evidence="1" id="KW-1133">Transmembrane helix</keyword>
<organism evidence="2 3">
    <name type="scientific">Plastoroseomonas hellenica</name>
    <dbReference type="NCBI Taxonomy" id="2687306"/>
    <lineage>
        <taxon>Bacteria</taxon>
        <taxon>Pseudomonadati</taxon>
        <taxon>Pseudomonadota</taxon>
        <taxon>Alphaproteobacteria</taxon>
        <taxon>Acetobacterales</taxon>
        <taxon>Acetobacteraceae</taxon>
        <taxon>Plastoroseomonas</taxon>
    </lineage>
</organism>
<name>A0ABS5FA27_9PROT</name>
<feature type="transmembrane region" description="Helical" evidence="1">
    <location>
        <begin position="335"/>
        <end position="354"/>
    </location>
</feature>
<feature type="transmembrane region" description="Helical" evidence="1">
    <location>
        <begin position="120"/>
        <end position="139"/>
    </location>
</feature>
<keyword evidence="1" id="KW-0812">Transmembrane</keyword>
<evidence type="ECO:0000313" key="3">
    <source>
        <dbReference type="Proteomes" id="UP001196870"/>
    </source>
</evidence>
<keyword evidence="1" id="KW-0472">Membrane</keyword>
<evidence type="ECO:0000313" key="2">
    <source>
        <dbReference type="EMBL" id="MBR0669308.1"/>
    </source>
</evidence>
<feature type="transmembrane region" description="Helical" evidence="1">
    <location>
        <begin position="20"/>
        <end position="41"/>
    </location>
</feature>
<dbReference type="RefSeq" id="WP_211858215.1">
    <property type="nucleotide sequence ID" value="NZ_JAAGBB010000097.1"/>
</dbReference>
<feature type="transmembrane region" description="Helical" evidence="1">
    <location>
        <begin position="212"/>
        <end position="229"/>
    </location>
</feature>
<accession>A0ABS5FA27</accession>
<gene>
    <name evidence="2" type="ORF">GXW71_33470</name>
</gene>
<feature type="transmembrane region" description="Helical" evidence="1">
    <location>
        <begin position="94"/>
        <end position="114"/>
    </location>
</feature>
<protein>
    <recommendedName>
        <fullName evidence="4">Glycosyltransferase RgtA/B/C/D-like domain-containing protein</fullName>
    </recommendedName>
</protein>